<gene>
    <name evidence="7" type="ORF">GMD30_07535</name>
</gene>
<dbReference type="InterPro" id="IPR050833">
    <property type="entry name" value="Poly_Biosynth_Transport"/>
</dbReference>
<evidence type="ECO:0000313" key="7">
    <source>
        <dbReference type="EMBL" id="MTR81564.1"/>
    </source>
</evidence>
<keyword evidence="2" id="KW-1003">Cell membrane</keyword>
<sequence length="465" mass="52798">MTEQNKSSKLSELKKNTLIIGIATFGSKAISFILAPLYSYYLTTAEYGTMDLVTTTVSLLLPILMADVYESVFRFTSDPDEDNNKVLTNCSLIALIGTIIGALLIIPISLIYQNLPVILIIYLYVVIDGFTLIFSWHERGSGKIKVFAFSGVVNSAFQLVFTFLFIVLLRYGLNGWYIGFLFAKIITFVYLFINVRPFKVIKRQHLDKAYQKRLLKHCIPLMPTTVMWWVLNVSDRYAIGIFMGMAANGIYAVSNKIPSILNAFESIFYQAYQTTAINSLDDKERNNFYSRIFNNYFVFMMLGYVGILVVSRPMIIYLFDSSYADSWLYIPPLLAGAVAHAIASNLGSYYVLFYQTKGAFLTSVWGALTNIALNFLLIPYFGLMAAALTTLTGYIVMFFLRWRDIKKFITIKLELKRILIMLSISAIQTALYFWNSWFGIAAMALVGCIALAINKDMLLRLVKRK</sequence>
<dbReference type="AlphaFoldDB" id="A0A844KMH7"/>
<evidence type="ECO:0000256" key="4">
    <source>
        <dbReference type="ARBA" id="ARBA00022989"/>
    </source>
</evidence>
<protein>
    <submittedName>
        <fullName evidence="7">Oligosaccharide flippase family protein</fullName>
    </submittedName>
</protein>
<proteinExistence type="predicted"/>
<evidence type="ECO:0000256" key="2">
    <source>
        <dbReference type="ARBA" id="ARBA00022475"/>
    </source>
</evidence>
<feature type="transmembrane region" description="Helical" evidence="6">
    <location>
        <begin position="115"/>
        <end position="134"/>
    </location>
</feature>
<evidence type="ECO:0000256" key="3">
    <source>
        <dbReference type="ARBA" id="ARBA00022692"/>
    </source>
</evidence>
<feature type="transmembrane region" description="Helical" evidence="6">
    <location>
        <begin position="383"/>
        <end position="402"/>
    </location>
</feature>
<keyword evidence="4 6" id="KW-1133">Transmembrane helix</keyword>
<dbReference type="PANTHER" id="PTHR30250">
    <property type="entry name" value="PST FAMILY PREDICTED COLANIC ACID TRANSPORTER"/>
    <property type="match status" value="1"/>
</dbReference>
<organism evidence="7 8">
    <name type="scientific">Roseburia faecis</name>
    <dbReference type="NCBI Taxonomy" id="301302"/>
    <lineage>
        <taxon>Bacteria</taxon>
        <taxon>Bacillati</taxon>
        <taxon>Bacillota</taxon>
        <taxon>Clostridia</taxon>
        <taxon>Lachnospirales</taxon>
        <taxon>Lachnospiraceae</taxon>
        <taxon>Roseburia</taxon>
    </lineage>
</organism>
<comment type="subcellular location">
    <subcellularLocation>
        <location evidence="1">Cell membrane</location>
        <topology evidence="1">Multi-pass membrane protein</topology>
    </subcellularLocation>
</comment>
<evidence type="ECO:0000256" key="1">
    <source>
        <dbReference type="ARBA" id="ARBA00004651"/>
    </source>
</evidence>
<dbReference type="GO" id="GO:0005886">
    <property type="term" value="C:plasma membrane"/>
    <property type="evidence" value="ECO:0007669"/>
    <property type="project" value="UniProtKB-SubCell"/>
</dbReference>
<feature type="transmembrane region" description="Helical" evidence="6">
    <location>
        <begin position="440"/>
        <end position="459"/>
    </location>
</feature>
<dbReference type="RefSeq" id="WP_155176358.1">
    <property type="nucleotide sequence ID" value="NZ_WNAK01000012.1"/>
</dbReference>
<comment type="caution">
    <text evidence="7">The sequence shown here is derived from an EMBL/GenBank/DDBJ whole genome shotgun (WGS) entry which is preliminary data.</text>
</comment>
<keyword evidence="3 6" id="KW-0812">Transmembrane</keyword>
<reference evidence="7 8" key="1">
    <citation type="journal article" date="2019" name="Nat. Med.">
        <title>A library of human gut bacterial isolates paired with longitudinal multiomics data enables mechanistic microbiome research.</title>
        <authorList>
            <person name="Poyet M."/>
            <person name="Groussin M."/>
            <person name="Gibbons S.M."/>
            <person name="Avila-Pacheco J."/>
            <person name="Jiang X."/>
            <person name="Kearney S.M."/>
            <person name="Perrotta A.R."/>
            <person name="Berdy B."/>
            <person name="Zhao S."/>
            <person name="Lieberman T.D."/>
            <person name="Swanson P.K."/>
            <person name="Smith M."/>
            <person name="Roesemann S."/>
            <person name="Alexander J.E."/>
            <person name="Rich S.A."/>
            <person name="Livny J."/>
            <person name="Vlamakis H."/>
            <person name="Clish C."/>
            <person name="Bullock K."/>
            <person name="Deik A."/>
            <person name="Scott J."/>
            <person name="Pierce K.A."/>
            <person name="Xavier R.J."/>
            <person name="Alm E.J."/>
        </authorList>
    </citation>
    <scope>NUCLEOTIDE SEQUENCE [LARGE SCALE GENOMIC DNA]</scope>
    <source>
        <strain evidence="7 8">BIOML-A1</strain>
    </source>
</reference>
<dbReference type="Pfam" id="PF01943">
    <property type="entry name" value="Polysacc_synt"/>
    <property type="match status" value="1"/>
</dbReference>
<evidence type="ECO:0000313" key="8">
    <source>
        <dbReference type="Proteomes" id="UP000446657"/>
    </source>
</evidence>
<dbReference type="Proteomes" id="UP000446657">
    <property type="component" value="Unassembled WGS sequence"/>
</dbReference>
<dbReference type="InterPro" id="IPR002797">
    <property type="entry name" value="Polysacc_synth"/>
</dbReference>
<name>A0A844KMH7_9FIRM</name>
<feature type="transmembrane region" description="Helical" evidence="6">
    <location>
        <begin position="293"/>
        <end position="315"/>
    </location>
</feature>
<evidence type="ECO:0000256" key="5">
    <source>
        <dbReference type="ARBA" id="ARBA00023136"/>
    </source>
</evidence>
<feature type="transmembrane region" description="Helical" evidence="6">
    <location>
        <begin position="86"/>
        <end position="109"/>
    </location>
</feature>
<keyword evidence="5 6" id="KW-0472">Membrane</keyword>
<feature type="transmembrane region" description="Helical" evidence="6">
    <location>
        <begin position="47"/>
        <end position="65"/>
    </location>
</feature>
<evidence type="ECO:0000256" key="6">
    <source>
        <dbReference type="SAM" id="Phobius"/>
    </source>
</evidence>
<dbReference type="EMBL" id="WNAL01000012">
    <property type="protein sequence ID" value="MTR81564.1"/>
    <property type="molecule type" value="Genomic_DNA"/>
</dbReference>
<feature type="transmembrane region" description="Helical" evidence="6">
    <location>
        <begin position="175"/>
        <end position="193"/>
    </location>
</feature>
<feature type="transmembrane region" description="Helical" evidence="6">
    <location>
        <begin position="146"/>
        <end position="169"/>
    </location>
</feature>
<dbReference type="PANTHER" id="PTHR30250:SF11">
    <property type="entry name" value="O-ANTIGEN TRANSPORTER-RELATED"/>
    <property type="match status" value="1"/>
</dbReference>
<feature type="transmembrane region" description="Helical" evidence="6">
    <location>
        <begin position="18"/>
        <end position="41"/>
    </location>
</feature>
<feature type="transmembrane region" description="Helical" evidence="6">
    <location>
        <begin position="327"/>
        <end position="352"/>
    </location>
</feature>
<accession>A0A844KMH7</accession>
<feature type="transmembrane region" description="Helical" evidence="6">
    <location>
        <begin position="359"/>
        <end position="377"/>
    </location>
</feature>